<protein>
    <submittedName>
        <fullName evidence="1">Uncharacterized protein</fullName>
    </submittedName>
</protein>
<dbReference type="AlphaFoldDB" id="A0AAV3ZQE2"/>
<name>A0AAV3ZQE2_9GAST</name>
<dbReference type="Proteomes" id="UP000735302">
    <property type="component" value="Unassembled WGS sequence"/>
</dbReference>
<sequence>MSAKQSAPMLAAPDTQGIKSSDWCEVAVHDVPPIDLVHLGASINLSNDYLDSLNEEDVETCRRSFSYPVNVTLLWLRRALDIILGSLQKRGGYLSPIGRRLVLTTRRLSMFTGVVAPVVLGQFAQIFLRGGELIG</sequence>
<dbReference type="EMBL" id="BLXT01002641">
    <property type="protein sequence ID" value="GFN96098.1"/>
    <property type="molecule type" value="Genomic_DNA"/>
</dbReference>
<evidence type="ECO:0000313" key="2">
    <source>
        <dbReference type="Proteomes" id="UP000735302"/>
    </source>
</evidence>
<keyword evidence="2" id="KW-1185">Reference proteome</keyword>
<organism evidence="1 2">
    <name type="scientific">Plakobranchus ocellatus</name>
    <dbReference type="NCBI Taxonomy" id="259542"/>
    <lineage>
        <taxon>Eukaryota</taxon>
        <taxon>Metazoa</taxon>
        <taxon>Spiralia</taxon>
        <taxon>Lophotrochozoa</taxon>
        <taxon>Mollusca</taxon>
        <taxon>Gastropoda</taxon>
        <taxon>Heterobranchia</taxon>
        <taxon>Euthyneura</taxon>
        <taxon>Panpulmonata</taxon>
        <taxon>Sacoglossa</taxon>
        <taxon>Placobranchoidea</taxon>
        <taxon>Plakobranchidae</taxon>
        <taxon>Plakobranchus</taxon>
    </lineage>
</organism>
<evidence type="ECO:0000313" key="1">
    <source>
        <dbReference type="EMBL" id="GFN96098.1"/>
    </source>
</evidence>
<gene>
    <name evidence="1" type="ORF">PoB_002260400</name>
</gene>
<comment type="caution">
    <text evidence="1">The sequence shown here is derived from an EMBL/GenBank/DDBJ whole genome shotgun (WGS) entry which is preliminary data.</text>
</comment>
<reference evidence="1 2" key="1">
    <citation type="journal article" date="2021" name="Elife">
        <title>Chloroplast acquisition without the gene transfer in kleptoplastic sea slugs, Plakobranchus ocellatus.</title>
        <authorList>
            <person name="Maeda T."/>
            <person name="Takahashi S."/>
            <person name="Yoshida T."/>
            <person name="Shimamura S."/>
            <person name="Takaki Y."/>
            <person name="Nagai Y."/>
            <person name="Toyoda A."/>
            <person name="Suzuki Y."/>
            <person name="Arimoto A."/>
            <person name="Ishii H."/>
            <person name="Satoh N."/>
            <person name="Nishiyama T."/>
            <person name="Hasebe M."/>
            <person name="Maruyama T."/>
            <person name="Minagawa J."/>
            <person name="Obokata J."/>
            <person name="Shigenobu S."/>
        </authorList>
    </citation>
    <scope>NUCLEOTIDE SEQUENCE [LARGE SCALE GENOMIC DNA]</scope>
</reference>
<accession>A0AAV3ZQE2</accession>
<proteinExistence type="predicted"/>